<evidence type="ECO:0000313" key="3">
    <source>
        <dbReference type="EMBL" id="MDN4525718.1"/>
    </source>
</evidence>
<evidence type="ECO:0000256" key="1">
    <source>
        <dbReference type="SAM" id="MobiDB-lite"/>
    </source>
</evidence>
<dbReference type="SUPFAM" id="SSF82866">
    <property type="entry name" value="Multidrug efflux transporter AcrB transmembrane domain"/>
    <property type="match status" value="2"/>
</dbReference>
<dbReference type="Gene3D" id="3.30.70.1320">
    <property type="entry name" value="Multidrug efflux transporter AcrB pore domain like"/>
    <property type="match status" value="2"/>
</dbReference>
<feature type="compositionally biased region" description="Low complexity" evidence="1">
    <location>
        <begin position="263"/>
        <end position="318"/>
    </location>
</feature>
<name>A0ABT8HY60_9BACL</name>
<feature type="transmembrane region" description="Helical" evidence="2">
    <location>
        <begin position="503"/>
        <end position="523"/>
    </location>
</feature>
<evidence type="ECO:0000256" key="2">
    <source>
        <dbReference type="SAM" id="Phobius"/>
    </source>
</evidence>
<feature type="transmembrane region" description="Helical" evidence="2">
    <location>
        <begin position="919"/>
        <end position="938"/>
    </location>
</feature>
<organism evidence="3 4">
    <name type="scientific">Fictibacillus fluitans</name>
    <dbReference type="NCBI Taxonomy" id="3058422"/>
    <lineage>
        <taxon>Bacteria</taxon>
        <taxon>Bacillati</taxon>
        <taxon>Bacillota</taxon>
        <taxon>Bacilli</taxon>
        <taxon>Bacillales</taxon>
        <taxon>Fictibacillaceae</taxon>
        <taxon>Fictibacillus</taxon>
    </lineage>
</organism>
<dbReference type="EMBL" id="JAUHTR010000007">
    <property type="protein sequence ID" value="MDN4525718.1"/>
    <property type="molecule type" value="Genomic_DNA"/>
</dbReference>
<dbReference type="SUPFAM" id="SSF82714">
    <property type="entry name" value="Multidrug efflux transporter AcrB TolC docking domain, DN and DC subdomains"/>
    <property type="match status" value="2"/>
</dbReference>
<feature type="transmembrane region" description="Helical" evidence="2">
    <location>
        <begin position="1017"/>
        <end position="1036"/>
    </location>
</feature>
<dbReference type="Gene3D" id="1.20.1640.10">
    <property type="entry name" value="Multidrug efflux transporter AcrB transmembrane domain"/>
    <property type="match status" value="3"/>
</dbReference>
<feature type="transmembrane region" description="Helical" evidence="2">
    <location>
        <begin position="535"/>
        <end position="558"/>
    </location>
</feature>
<keyword evidence="2" id="KW-1133">Transmembrane helix</keyword>
<protein>
    <submittedName>
        <fullName evidence="3">Efflux RND transporter permease subunit</fullName>
    </submittedName>
</protein>
<evidence type="ECO:0000313" key="4">
    <source>
        <dbReference type="Proteomes" id="UP001172721"/>
    </source>
</evidence>
<keyword evidence="4" id="KW-1185">Reference proteome</keyword>
<comment type="caution">
    <text evidence="3">The sequence shown here is derived from an EMBL/GenBank/DDBJ whole genome shotgun (WGS) entry which is preliminary data.</text>
</comment>
<accession>A0ABT8HY60</accession>
<gene>
    <name evidence="3" type="ORF">QYB97_14630</name>
</gene>
<feature type="transmembrane region" description="Helical" evidence="2">
    <location>
        <begin position="971"/>
        <end position="996"/>
    </location>
</feature>
<dbReference type="InterPro" id="IPR001036">
    <property type="entry name" value="Acrflvin-R"/>
</dbReference>
<dbReference type="Gene3D" id="3.30.2090.10">
    <property type="entry name" value="Multidrug efflux transporter AcrB TolC docking domain, DN and DC subdomains"/>
    <property type="match status" value="3"/>
</dbReference>
<reference evidence="3" key="1">
    <citation type="submission" date="2023-07" db="EMBL/GenBank/DDBJ databases">
        <title>Fictibacillus sp. isolated from freshwater pond.</title>
        <authorList>
            <person name="Kirdat K."/>
            <person name="Bhat A."/>
            <person name="Mourya A."/>
            <person name="Yadav A."/>
        </authorList>
    </citation>
    <scope>NUCLEOTIDE SEQUENCE</scope>
    <source>
        <strain evidence="3">NE201</strain>
    </source>
</reference>
<dbReference type="PRINTS" id="PR00702">
    <property type="entry name" value="ACRIFLAVINRP"/>
</dbReference>
<dbReference type="Gene3D" id="3.30.70.1440">
    <property type="entry name" value="Multidrug efflux transporter AcrB pore domain"/>
    <property type="match status" value="1"/>
</dbReference>
<keyword evidence="2" id="KW-0472">Membrane</keyword>
<dbReference type="Proteomes" id="UP001172721">
    <property type="component" value="Unassembled WGS sequence"/>
</dbReference>
<proteinExistence type="predicted"/>
<dbReference type="Pfam" id="PF00873">
    <property type="entry name" value="ACR_tran"/>
    <property type="match status" value="2"/>
</dbReference>
<feature type="transmembrane region" description="Helical" evidence="2">
    <location>
        <begin position="596"/>
        <end position="613"/>
    </location>
</feature>
<dbReference type="SUPFAM" id="SSF82693">
    <property type="entry name" value="Multidrug efflux transporter AcrB pore domain, PN1, PN2, PC1 and PC2 subdomains"/>
    <property type="match status" value="2"/>
</dbReference>
<feature type="transmembrane region" description="Helical" evidence="2">
    <location>
        <begin position="403"/>
        <end position="422"/>
    </location>
</feature>
<feature type="transmembrane region" description="Helical" evidence="2">
    <location>
        <begin position="1048"/>
        <end position="1074"/>
    </location>
</feature>
<dbReference type="PANTHER" id="PTHR32063:SF0">
    <property type="entry name" value="SWARMING MOTILITY PROTEIN SWRC"/>
    <property type="match status" value="1"/>
</dbReference>
<sequence length="1088" mass="116847">MSGIIRFCLKNKFAVWLLTLLVVAAGLYSGLNMKLETMPNINTPIVSVTAAYPGATPEEVADKVTIPIEKKVKNLSGVNSVTSSSYQNVSSVQIEYSFDKDMEKAKEEVQEVLANINLPDSAEDPSVSRQSFNDLPILSLSVSDKNKSLKELTNTVEDDVVPTLEGVEGVSSVQVAGQNVEEVQLDFKADELKKNGLTEDTVKQFIKGANASMPLGLYNFNNTEKSVVVDGQITTVKELKNLEIPVTPQASEAGAQGQGASAGQGAQQQADGQGAQQQADGQGAQQQAGGQGAQQQAGGQGAQQQGASEQTAAAQQAQPSELPTVKLKDVATIKTVGKAESISRTNGQESIGLQVIKSADANTVNVADAVNKELKQLKKEHEGLKTVNVFDQATPIKDSVSTMLNKALIGGLFAIIIIMLFLRNIRSTIIAVISIPLSLLMAILALKQMDLTLNIMTLGAMTVAIGRVVDDSIVVIENIYRRMSLKGEEIRGKQLITAATREMFIPIMSSTIVTIAVFLPLGLVKGPVGELFMPFALTIVFALVASLIVAITVVPAFADSLFKKGLSKKRETDHEKPGALAGFYRRVLNWSLSHKIVSFGLAILMLAGSLFLVPKIGVSFLPSDEQKMVIATFNPEPGQTKKEVEDEALIAEKLLLDRSHVKTIQYSVGGENPMNPAASNQAMFFMEYDKDTPNFEKEQKKIIDDLQGTTDKGEWKAMDFGATGGSNKLEIQVYGNNMKDIKPVTEKVQNILNDRNDLRNVGSSLSKSYQEYTIAADQEKLSKLGLTASQIGMELNDSGDQSALTTLKKDGKDVNVYIKVDKNSYKNIDDLTDKKLQSATGKEVPISDVAKVKEGETADTVTRKDDKIYASVSGDVTSKNVNQVSADVQKKIDKLDLPDGVDVRMGGVTEDINESFSQLGLAMLAAVAIVYFVLVVTFGGALAPFAILFSLPFTVIGALLALYIADESISISAMIGALMLIGIVVTNAIVLIDRVIHKENEGMPTREALLEAAATRLRPILMTALATIGALIPLALGFEGGGLISKGLGVTVIGGLTSSTLLTLIIVPVVYEFLMKLTRKNRKRKTAE</sequence>
<feature type="transmembrane region" description="Helical" evidence="2">
    <location>
        <begin position="429"/>
        <end position="449"/>
    </location>
</feature>
<feature type="region of interest" description="Disordered" evidence="1">
    <location>
        <begin position="250"/>
        <end position="320"/>
    </location>
</feature>
<dbReference type="PANTHER" id="PTHR32063">
    <property type="match status" value="1"/>
</dbReference>
<dbReference type="InterPro" id="IPR027463">
    <property type="entry name" value="AcrB_DN_DC_subdom"/>
</dbReference>
<dbReference type="Gene3D" id="3.30.70.1430">
    <property type="entry name" value="Multidrug efflux transporter AcrB pore domain"/>
    <property type="match status" value="2"/>
</dbReference>
<keyword evidence="2" id="KW-0812">Transmembrane</keyword>